<dbReference type="Proteomes" id="UP000249467">
    <property type="component" value="Unassembled WGS sequence"/>
</dbReference>
<feature type="transmembrane region" description="Helical" evidence="1">
    <location>
        <begin position="85"/>
        <end position="108"/>
    </location>
</feature>
<dbReference type="AlphaFoldDB" id="A0A2W4VXC9"/>
<evidence type="ECO:0000256" key="1">
    <source>
        <dbReference type="SAM" id="Phobius"/>
    </source>
</evidence>
<evidence type="ECO:0000313" key="3">
    <source>
        <dbReference type="Proteomes" id="UP000249467"/>
    </source>
</evidence>
<protein>
    <submittedName>
        <fullName evidence="2">DUF1361 domain-containing protein</fullName>
    </submittedName>
</protein>
<organism evidence="2 3">
    <name type="scientific">Pseudanabaena frigida</name>
    <dbReference type="NCBI Taxonomy" id="945775"/>
    <lineage>
        <taxon>Bacteria</taxon>
        <taxon>Bacillati</taxon>
        <taxon>Cyanobacteriota</taxon>
        <taxon>Cyanophyceae</taxon>
        <taxon>Pseudanabaenales</taxon>
        <taxon>Pseudanabaenaceae</taxon>
        <taxon>Pseudanabaena</taxon>
    </lineage>
</organism>
<feature type="transmembrane region" description="Helical" evidence="1">
    <location>
        <begin position="46"/>
        <end position="65"/>
    </location>
</feature>
<feature type="transmembrane region" description="Helical" evidence="1">
    <location>
        <begin position="172"/>
        <end position="190"/>
    </location>
</feature>
<sequence>MAEAFEQFLANFRWMGWNLFLAIIPCVLSFILFAKRSPKRLPHNPIWWLGLVVFILFLPNAPYIITDIIHFVDDSRSAEISDNGIIFILIPQYTVFILLGFQCYVLSAIKLIQYASGLKLIKNIVSLEIILNFICAIGVYWGRFNRLNSWDVISQPRRVIHDAIVNLANPNFFFGTILFFIVFTTLYYIFKWINLAIAFYWQNRHNQISI</sequence>
<keyword evidence="1" id="KW-0472">Membrane</keyword>
<comment type="caution">
    <text evidence="2">The sequence shown here is derived from an EMBL/GenBank/DDBJ whole genome shotgun (WGS) entry which is preliminary data.</text>
</comment>
<accession>A0A2W4VXC9</accession>
<keyword evidence="1" id="KW-1133">Transmembrane helix</keyword>
<dbReference type="Pfam" id="PF07099">
    <property type="entry name" value="DUF1361"/>
    <property type="match status" value="1"/>
</dbReference>
<reference evidence="2 3" key="2">
    <citation type="submission" date="2018-06" db="EMBL/GenBank/DDBJ databases">
        <title>Metagenomic assembly of (sub)arctic Cyanobacteria and their associated microbiome from non-axenic cultures.</title>
        <authorList>
            <person name="Baurain D."/>
        </authorList>
    </citation>
    <scope>NUCLEOTIDE SEQUENCE [LARGE SCALE GENOMIC DNA]</scope>
    <source>
        <strain evidence="2">ULC066bin1</strain>
    </source>
</reference>
<reference evidence="2 3" key="1">
    <citation type="submission" date="2018-04" db="EMBL/GenBank/DDBJ databases">
        <authorList>
            <person name="Go L.Y."/>
            <person name="Mitchell J.A."/>
        </authorList>
    </citation>
    <scope>NUCLEOTIDE SEQUENCE [LARGE SCALE GENOMIC DNA]</scope>
    <source>
        <strain evidence="2">ULC066bin1</strain>
    </source>
</reference>
<keyword evidence="1" id="KW-0812">Transmembrane</keyword>
<evidence type="ECO:0000313" key="2">
    <source>
        <dbReference type="EMBL" id="PZO37524.1"/>
    </source>
</evidence>
<proteinExistence type="predicted"/>
<feature type="transmembrane region" description="Helical" evidence="1">
    <location>
        <begin position="120"/>
        <end position="141"/>
    </location>
</feature>
<dbReference type="InterPro" id="IPR009793">
    <property type="entry name" value="DUF1361"/>
</dbReference>
<gene>
    <name evidence="2" type="ORF">DCF19_18655</name>
</gene>
<name>A0A2W4VXC9_9CYAN</name>
<dbReference type="EMBL" id="QBML01000030">
    <property type="protein sequence ID" value="PZO37524.1"/>
    <property type="molecule type" value="Genomic_DNA"/>
</dbReference>
<feature type="transmembrane region" description="Helical" evidence="1">
    <location>
        <begin position="14"/>
        <end position="34"/>
    </location>
</feature>